<dbReference type="PANTHER" id="PTHR33392">
    <property type="entry name" value="POLYISOPRENYL-TEICHOIC ACID--PEPTIDOGLYCAN TEICHOIC ACID TRANSFERASE TAGU"/>
    <property type="match status" value="1"/>
</dbReference>
<keyword evidence="5" id="KW-1185">Reference proteome</keyword>
<accession>K9B5F4</accession>
<gene>
    <name evidence="4" type="ORF">C273_04250</name>
</gene>
<dbReference type="EMBL" id="AMSQ01000005">
    <property type="protein sequence ID" value="EKU48985.1"/>
    <property type="molecule type" value="Genomic_DNA"/>
</dbReference>
<name>K9B5F4_9STAP</name>
<dbReference type="AlphaFoldDB" id="K9B5F4"/>
<dbReference type="InterPro" id="IPR004474">
    <property type="entry name" value="LytR_CpsA_psr"/>
</dbReference>
<keyword evidence="2" id="KW-1133">Transmembrane helix</keyword>
<dbReference type="RefSeq" id="WP_009382876.1">
    <property type="nucleotide sequence ID" value="NZ_AMSQ01000005.1"/>
</dbReference>
<dbReference type="InterPro" id="IPR050922">
    <property type="entry name" value="LytR/CpsA/Psr_CW_biosynth"/>
</dbReference>
<dbReference type="PATRIC" id="fig|1229783.3.peg.855"/>
<feature type="domain" description="Cell envelope-related transcriptional attenuator" evidence="3">
    <location>
        <begin position="90"/>
        <end position="234"/>
    </location>
</feature>
<feature type="transmembrane region" description="Helical" evidence="2">
    <location>
        <begin position="12"/>
        <end position="34"/>
    </location>
</feature>
<proteinExistence type="inferred from homology"/>
<sequence length="316" mass="34986">MRGSYEKKRHPLKKLLLIIGGIVGLLFAALLIFICIKAMSLSGAIHHPLDRDKSSLRDNKVDINKSQPISIALFGVDSNTTRDAQGAGERSDSIMILSINPQTKTTEMISIPRDTQAEIVGNNTTEKINHAYAYGGPKMAIESVEKLMNVPIDHYASVDMDGLKETIDALDGVDVVSNATFNVKGTQFNQGEKVHLNGEEAMNFIRSRKEDGSGGDFGRQQRQQIVLQGLASKLTDVKSITRLNTIIEQLEKNVETDLTLGQLNTIIKNYKHADETVNKHQLEGSGSVQDDGVYYFVPDENQKSELTRAYRENLNI</sequence>
<dbReference type="STRING" id="1229783.C273_04250"/>
<dbReference type="PANTHER" id="PTHR33392:SF6">
    <property type="entry name" value="POLYISOPRENYL-TEICHOIC ACID--PEPTIDOGLYCAN TEICHOIC ACID TRANSFERASE TAGU"/>
    <property type="match status" value="1"/>
</dbReference>
<dbReference type="Pfam" id="PF03816">
    <property type="entry name" value="LytR_cpsA_psr"/>
    <property type="match status" value="1"/>
</dbReference>
<keyword evidence="2" id="KW-0472">Membrane</keyword>
<dbReference type="OrthoDB" id="27330at2"/>
<organism evidence="4 5">
    <name type="scientific">Staphylococcus massiliensis S46</name>
    <dbReference type="NCBI Taxonomy" id="1229783"/>
    <lineage>
        <taxon>Bacteria</taxon>
        <taxon>Bacillati</taxon>
        <taxon>Bacillota</taxon>
        <taxon>Bacilli</taxon>
        <taxon>Bacillales</taxon>
        <taxon>Staphylococcaceae</taxon>
        <taxon>Staphylococcus</taxon>
    </lineage>
</organism>
<keyword evidence="2" id="KW-0812">Transmembrane</keyword>
<comment type="caution">
    <text evidence="4">The sequence shown here is derived from an EMBL/GenBank/DDBJ whole genome shotgun (WGS) entry which is preliminary data.</text>
</comment>
<dbReference type="Proteomes" id="UP000009885">
    <property type="component" value="Unassembled WGS sequence"/>
</dbReference>
<comment type="similarity">
    <text evidence="1">Belongs to the LytR/CpsA/Psr (LCP) family.</text>
</comment>
<protein>
    <submittedName>
        <fullName evidence="4">Transcriptional regulator</fullName>
    </submittedName>
</protein>
<evidence type="ECO:0000256" key="1">
    <source>
        <dbReference type="ARBA" id="ARBA00006068"/>
    </source>
</evidence>
<dbReference type="Gene3D" id="3.40.630.190">
    <property type="entry name" value="LCP protein"/>
    <property type="match status" value="1"/>
</dbReference>
<dbReference type="eggNOG" id="COG1316">
    <property type="taxonomic scope" value="Bacteria"/>
</dbReference>
<dbReference type="NCBIfam" id="TIGR00350">
    <property type="entry name" value="lytR_cpsA_psr"/>
    <property type="match status" value="1"/>
</dbReference>
<evidence type="ECO:0000256" key="2">
    <source>
        <dbReference type="SAM" id="Phobius"/>
    </source>
</evidence>
<reference evidence="4 5" key="1">
    <citation type="journal article" date="2013" name="Genome Announc.">
        <title>Genome Sequence of Staphylococcus massiliensis Strain S46, Isolated from the Surface of Healthy Human Skin.</title>
        <authorList>
            <person name="Srivastav R."/>
            <person name="Singh A."/>
            <person name="Jangir P.K."/>
            <person name="Kumari C."/>
            <person name="Muduli S."/>
            <person name="Sharma R."/>
        </authorList>
    </citation>
    <scope>NUCLEOTIDE SEQUENCE [LARGE SCALE GENOMIC DNA]</scope>
    <source>
        <strain evidence="4 5">S46</strain>
    </source>
</reference>
<evidence type="ECO:0000313" key="5">
    <source>
        <dbReference type="Proteomes" id="UP000009885"/>
    </source>
</evidence>
<evidence type="ECO:0000259" key="3">
    <source>
        <dbReference type="Pfam" id="PF03816"/>
    </source>
</evidence>
<evidence type="ECO:0000313" key="4">
    <source>
        <dbReference type="EMBL" id="EKU48985.1"/>
    </source>
</evidence>